<organism evidence="2 3">
    <name type="scientific">Rariglobus hedericola</name>
    <dbReference type="NCBI Taxonomy" id="2597822"/>
    <lineage>
        <taxon>Bacteria</taxon>
        <taxon>Pseudomonadati</taxon>
        <taxon>Verrucomicrobiota</taxon>
        <taxon>Opitutia</taxon>
        <taxon>Opitutales</taxon>
        <taxon>Opitutaceae</taxon>
        <taxon>Rariglobus</taxon>
    </lineage>
</organism>
<evidence type="ECO:0000313" key="2">
    <source>
        <dbReference type="EMBL" id="TSJ78568.1"/>
    </source>
</evidence>
<comment type="caution">
    <text evidence="2">The sequence shown here is derived from an EMBL/GenBank/DDBJ whole genome shotgun (WGS) entry which is preliminary data.</text>
</comment>
<accession>A0A556QPJ2</accession>
<dbReference type="SUPFAM" id="SSF160631">
    <property type="entry name" value="SMI1/KNR4-like"/>
    <property type="match status" value="1"/>
</dbReference>
<dbReference type="Gene3D" id="3.40.1580.10">
    <property type="entry name" value="SMI1/KNR4-like"/>
    <property type="match status" value="1"/>
</dbReference>
<evidence type="ECO:0000259" key="1">
    <source>
        <dbReference type="Pfam" id="PF09346"/>
    </source>
</evidence>
<dbReference type="InterPro" id="IPR018958">
    <property type="entry name" value="Knr4/Smi1-like_dom"/>
</dbReference>
<dbReference type="Pfam" id="PF09346">
    <property type="entry name" value="SMI1_KNR4"/>
    <property type="match status" value="1"/>
</dbReference>
<reference evidence="2 3" key="1">
    <citation type="submission" date="2019-07" db="EMBL/GenBank/DDBJ databases">
        <title>Description of 53C-WASEF.</title>
        <authorList>
            <person name="Pitt A."/>
            <person name="Hahn M.W."/>
        </authorList>
    </citation>
    <scope>NUCLEOTIDE SEQUENCE [LARGE SCALE GENOMIC DNA]</scope>
    <source>
        <strain evidence="2 3">53C-WASEF</strain>
    </source>
</reference>
<name>A0A556QPJ2_9BACT</name>
<dbReference type="RefSeq" id="WP_144228909.1">
    <property type="nucleotide sequence ID" value="NZ_CBCRVV010000002.1"/>
</dbReference>
<proteinExistence type="predicted"/>
<protein>
    <submittedName>
        <fullName evidence="2">SMI1/KNR4 family protein</fullName>
    </submittedName>
</protein>
<dbReference type="Proteomes" id="UP000315648">
    <property type="component" value="Unassembled WGS sequence"/>
</dbReference>
<feature type="domain" description="Knr4/Smi1-like" evidence="1">
    <location>
        <begin position="68"/>
        <end position="188"/>
    </location>
</feature>
<evidence type="ECO:0000313" key="3">
    <source>
        <dbReference type="Proteomes" id="UP000315648"/>
    </source>
</evidence>
<dbReference type="InterPro" id="IPR037883">
    <property type="entry name" value="Knr4/Smi1-like_sf"/>
</dbReference>
<gene>
    <name evidence="2" type="ORF">FPL22_04510</name>
</gene>
<keyword evidence="3" id="KW-1185">Reference proteome</keyword>
<dbReference type="AlphaFoldDB" id="A0A556QPJ2"/>
<sequence length="219" mass="25570">MNNYFPKFQESIKTQRVLKASNYARFVRQAPQGIMRDQSYNLPVILYEDEGTTIFRTSSYARSPGGDTVAQIEALLQNRLPDDFRAFYASYAEALAVTRSYPIHFWDIEKIKEWFADMRYSKPYPLRFIRFGEYWDLGSTQFALWQKNPDKPDWMVVTTSVGQHDDQYDDPNFTDYYKLGDSFSGWLEDWIARDGLPDPFMKLGPEGGFLDPVDASRKP</sequence>
<dbReference type="EMBL" id="VMBG01000001">
    <property type="protein sequence ID" value="TSJ78568.1"/>
    <property type="molecule type" value="Genomic_DNA"/>
</dbReference>